<evidence type="ECO:0000313" key="1">
    <source>
        <dbReference type="EMBL" id="UOQ69433.1"/>
    </source>
</evidence>
<dbReference type="RefSeq" id="WP_245127194.1">
    <property type="nucleotide sequence ID" value="NZ_CP095066.1"/>
</dbReference>
<dbReference type="InterPro" id="IPR025365">
    <property type="entry name" value="DUF4269"/>
</dbReference>
<dbReference type="Pfam" id="PF14091">
    <property type="entry name" value="DUF4269"/>
    <property type="match status" value="1"/>
</dbReference>
<dbReference type="Proteomes" id="UP000830401">
    <property type="component" value="Plasmid unnamed5"/>
</dbReference>
<proteinExistence type="predicted"/>
<protein>
    <submittedName>
        <fullName evidence="1">DUF4269 domain-containing protein</fullName>
    </submittedName>
</protein>
<evidence type="ECO:0000313" key="2">
    <source>
        <dbReference type="Proteomes" id="UP000830401"/>
    </source>
</evidence>
<organism evidence="1 2">
    <name type="scientific">Hymenobacter volaticus</name>
    <dbReference type="NCBI Taxonomy" id="2932254"/>
    <lineage>
        <taxon>Bacteria</taxon>
        <taxon>Pseudomonadati</taxon>
        <taxon>Bacteroidota</taxon>
        <taxon>Cytophagia</taxon>
        <taxon>Cytophagales</taxon>
        <taxon>Hymenobacteraceae</taxon>
        <taxon>Hymenobacter</taxon>
    </lineage>
</organism>
<dbReference type="EMBL" id="CP095066">
    <property type="protein sequence ID" value="UOQ69433.1"/>
    <property type="molecule type" value="Genomic_DNA"/>
</dbReference>
<keyword evidence="2" id="KW-1185">Reference proteome</keyword>
<accession>A0ABY4GET0</accession>
<sequence>MNAQPDWMNAQYLQNGNARQRRAYVVLKELAILTTLFPYDPIVVGTIPIDIDLPDSDVDIICHILPENKETFKQLLRASYAHLPAFQLRELLIGGQESLVSSFFYEELQVEVFAQARPTAQQLAYRHMLVEYAVLQAGGEKWRTAVRHLKQLGLKTEPAFATLLQLAGDPYQALLLLEELTEAELTAWITRSSV</sequence>
<gene>
    <name evidence="1" type="ORF">MUN86_28520</name>
</gene>
<name>A0ABY4GET0_9BACT</name>
<keyword evidence="1" id="KW-0614">Plasmid</keyword>
<geneLocation type="plasmid" evidence="1 2">
    <name>unnamed5</name>
</geneLocation>
<reference evidence="1" key="1">
    <citation type="submission" date="2022-04" db="EMBL/GenBank/DDBJ databases">
        <title>Hymenobacter sp. isolated from the air.</title>
        <authorList>
            <person name="Won M."/>
            <person name="Lee C.-M."/>
            <person name="Woen H.-Y."/>
            <person name="Kwon S.-W."/>
        </authorList>
    </citation>
    <scope>NUCLEOTIDE SEQUENCE</scope>
    <source>
        <strain evidence="1">5420S-77</strain>
        <plasmid evidence="1">unnamed5</plasmid>
    </source>
</reference>